<evidence type="ECO:0000256" key="1">
    <source>
        <dbReference type="SAM" id="Coils"/>
    </source>
</evidence>
<comment type="caution">
    <text evidence="4">The sequence shown here is derived from an EMBL/GenBank/DDBJ whole genome shotgun (WGS) entry which is preliminary data.</text>
</comment>
<evidence type="ECO:0000256" key="3">
    <source>
        <dbReference type="SAM" id="Phobius"/>
    </source>
</evidence>
<evidence type="ECO:0000313" key="5">
    <source>
        <dbReference type="Proteomes" id="UP001240236"/>
    </source>
</evidence>
<feature type="coiled-coil region" evidence="1">
    <location>
        <begin position="150"/>
        <end position="184"/>
    </location>
</feature>
<keyword evidence="3" id="KW-1133">Transmembrane helix</keyword>
<proteinExistence type="predicted"/>
<feature type="region of interest" description="Disordered" evidence="2">
    <location>
        <begin position="393"/>
        <end position="420"/>
    </location>
</feature>
<name>A0AAE4AYQ9_9ACTN</name>
<protein>
    <recommendedName>
        <fullName evidence="6">DUF4407 domain-containing protein</fullName>
    </recommendedName>
</protein>
<gene>
    <name evidence="4" type="ORF">J2S42_004276</name>
</gene>
<feature type="transmembrane region" description="Helical" evidence="3">
    <location>
        <begin position="35"/>
        <end position="55"/>
    </location>
</feature>
<evidence type="ECO:0000256" key="2">
    <source>
        <dbReference type="SAM" id="MobiDB-lite"/>
    </source>
</evidence>
<evidence type="ECO:0008006" key="6">
    <source>
        <dbReference type="Google" id="ProtNLM"/>
    </source>
</evidence>
<accession>A0AAE4AYQ9</accession>
<sequence>MSSTKARFRLHLFLRASGVDPGEAIFWGEAGRYRVFGALVLFTTLMATATMFWAVTIATEAPPQVALAVSLIWGFGIFQIDRWLVSAHVERDGVLHRLWLLVPRLAIAVPMGLLIAWFAMLGVGAKEIQQQLDMDRLRDASAISAQVRDSSELANQRTTLLAEKKDLQAEYDRAAAAIPALQRAFDEECNGTGGTRTPGCGPIAQVKLGDLNAGKAARDTALRRLTIRGAEIDAAVQQLDRRIAASADQASVSTAHNDGIFARRAALASVLATDPEARQLYHLLEIVFVVVDLVPAVAKVFSPVSLVDIAKRHRRGRAQEELAAATTAERDSPDVHAALIYAASQRAESLRAQADARRALDAAYLANREFLRREAEHRAAEHAAMLQAERGLHRALPHGRPVGRATSGRTRRRRRAARTP</sequence>
<organism evidence="4 5">
    <name type="scientific">Catenuloplanes indicus</name>
    <dbReference type="NCBI Taxonomy" id="137267"/>
    <lineage>
        <taxon>Bacteria</taxon>
        <taxon>Bacillati</taxon>
        <taxon>Actinomycetota</taxon>
        <taxon>Actinomycetes</taxon>
        <taxon>Micromonosporales</taxon>
        <taxon>Micromonosporaceae</taxon>
        <taxon>Catenuloplanes</taxon>
    </lineage>
</organism>
<dbReference type="EMBL" id="JAUSUZ010000001">
    <property type="protein sequence ID" value="MDQ0367607.1"/>
    <property type="molecule type" value="Genomic_DNA"/>
</dbReference>
<keyword evidence="1" id="KW-0175">Coiled coil</keyword>
<dbReference type="InterPro" id="IPR025519">
    <property type="entry name" value="DUF4407"/>
</dbReference>
<reference evidence="4 5" key="1">
    <citation type="submission" date="2023-07" db="EMBL/GenBank/DDBJ databases">
        <title>Sequencing the genomes of 1000 actinobacteria strains.</title>
        <authorList>
            <person name="Klenk H.-P."/>
        </authorList>
    </citation>
    <scope>NUCLEOTIDE SEQUENCE [LARGE SCALE GENOMIC DNA]</scope>
    <source>
        <strain evidence="4 5">DSM 44709</strain>
    </source>
</reference>
<keyword evidence="3" id="KW-0812">Transmembrane</keyword>
<feature type="transmembrane region" description="Helical" evidence="3">
    <location>
        <begin position="98"/>
        <end position="120"/>
    </location>
</feature>
<feature type="compositionally biased region" description="Basic residues" evidence="2">
    <location>
        <begin position="409"/>
        <end position="420"/>
    </location>
</feature>
<evidence type="ECO:0000313" key="4">
    <source>
        <dbReference type="EMBL" id="MDQ0367607.1"/>
    </source>
</evidence>
<keyword evidence="3" id="KW-0472">Membrane</keyword>
<feature type="transmembrane region" description="Helical" evidence="3">
    <location>
        <begin position="61"/>
        <end position="78"/>
    </location>
</feature>
<dbReference type="Pfam" id="PF14362">
    <property type="entry name" value="DUF4407"/>
    <property type="match status" value="1"/>
</dbReference>
<dbReference type="AlphaFoldDB" id="A0AAE4AYQ9"/>
<dbReference type="RefSeq" id="WP_307241752.1">
    <property type="nucleotide sequence ID" value="NZ_JAUSUZ010000001.1"/>
</dbReference>
<dbReference type="Proteomes" id="UP001240236">
    <property type="component" value="Unassembled WGS sequence"/>
</dbReference>
<keyword evidence="5" id="KW-1185">Reference proteome</keyword>